<keyword evidence="1" id="KW-1133">Transmembrane helix</keyword>
<gene>
    <name evidence="3" type="primary">rodZ</name>
    <name evidence="3" type="ORF">NCTC10717_01880</name>
</gene>
<feature type="transmembrane region" description="Helical" evidence="1">
    <location>
        <begin position="104"/>
        <end position="125"/>
    </location>
</feature>
<evidence type="ECO:0000259" key="2">
    <source>
        <dbReference type="Pfam" id="PF13464"/>
    </source>
</evidence>
<reference evidence="3 4" key="1">
    <citation type="submission" date="2018-06" db="EMBL/GenBank/DDBJ databases">
        <authorList>
            <consortium name="Pathogen Informatics"/>
            <person name="Doyle S."/>
        </authorList>
    </citation>
    <scope>NUCLEOTIDE SEQUENCE [LARGE SCALE GENOMIC DNA]</scope>
    <source>
        <strain evidence="3 4">NCTC10717</strain>
    </source>
</reference>
<dbReference type="InterPro" id="IPR025194">
    <property type="entry name" value="RodZ-like_C"/>
</dbReference>
<evidence type="ECO:0000313" key="3">
    <source>
        <dbReference type="EMBL" id="SUO98139.1"/>
    </source>
</evidence>
<feature type="domain" description="Cytoskeleton protein RodZ-like C-terminal" evidence="2">
    <location>
        <begin position="254"/>
        <end position="326"/>
    </location>
</feature>
<dbReference type="EMBL" id="UHIA01000004">
    <property type="protein sequence ID" value="SUO98139.1"/>
    <property type="molecule type" value="Genomic_DNA"/>
</dbReference>
<evidence type="ECO:0000256" key="1">
    <source>
        <dbReference type="SAM" id="Phobius"/>
    </source>
</evidence>
<sequence length="331" mass="35943">MMDAQDIGAILRAAREAKGISIASAAMQTRLSIDILEKLEANRFSEIAAPVFTRGYLMHYSRFLGLDADVMAADFNRLGFKDSEIRLSSANIASQSHSFKRYHFGTWLSIVPLIALAGVVLTQVFNPNSWLISQFKQAFDKERAPLVENTGSSDTQITLQIAADNGATITQPVENSFEEMPSLTSLPAQTLPSSSTSETLSLSAIDNSGAEDIATSTVSPVQSNASEDAPIAVSEAEKNSQDNVLTQAAQPSLQLRVSSENWVEVRDKEHRIVASKVYQAGDSIDIPLGNGPYEFNIGRPDAASLIINGQAADLMQYRVGKSRRFKVTINE</sequence>
<dbReference type="GO" id="GO:0003677">
    <property type="term" value="F:DNA binding"/>
    <property type="evidence" value="ECO:0007669"/>
    <property type="project" value="InterPro"/>
</dbReference>
<dbReference type="Gene3D" id="1.10.260.40">
    <property type="entry name" value="lambda repressor-like DNA-binding domains"/>
    <property type="match status" value="1"/>
</dbReference>
<dbReference type="AlphaFoldDB" id="A0A380N021"/>
<dbReference type="InterPro" id="IPR050400">
    <property type="entry name" value="Bact_Cytoskel_RodZ"/>
</dbReference>
<name>A0A380N021_9GAMM</name>
<dbReference type="Pfam" id="PF13464">
    <property type="entry name" value="RodZ_C"/>
    <property type="match status" value="1"/>
</dbReference>
<proteinExistence type="predicted"/>
<dbReference type="InterPro" id="IPR010982">
    <property type="entry name" value="Lambda_DNA-bd_dom_sf"/>
</dbReference>
<dbReference type="Pfam" id="PF13413">
    <property type="entry name" value="HTH_25"/>
    <property type="match status" value="1"/>
</dbReference>
<dbReference type="RefSeq" id="WP_115219005.1">
    <property type="nucleotide sequence ID" value="NZ_UHIA01000004.1"/>
</dbReference>
<keyword evidence="1" id="KW-0812">Transmembrane</keyword>
<dbReference type="PANTHER" id="PTHR34475:SF1">
    <property type="entry name" value="CYTOSKELETON PROTEIN RODZ"/>
    <property type="match status" value="1"/>
</dbReference>
<dbReference type="SUPFAM" id="SSF47413">
    <property type="entry name" value="lambda repressor-like DNA-binding domains"/>
    <property type="match status" value="1"/>
</dbReference>
<keyword evidence="1" id="KW-0472">Membrane</keyword>
<protein>
    <submittedName>
        <fullName evidence="3">Cytoskeleton protein rodZ</fullName>
    </submittedName>
</protein>
<dbReference type="OrthoDB" id="9790252at2"/>
<accession>A0A380N021</accession>
<organism evidence="3 4">
    <name type="scientific">Suttonella indologenes</name>
    <dbReference type="NCBI Taxonomy" id="13276"/>
    <lineage>
        <taxon>Bacteria</taxon>
        <taxon>Pseudomonadati</taxon>
        <taxon>Pseudomonadota</taxon>
        <taxon>Gammaproteobacteria</taxon>
        <taxon>Cardiobacteriales</taxon>
        <taxon>Cardiobacteriaceae</taxon>
        <taxon>Suttonella</taxon>
    </lineage>
</organism>
<dbReference type="Proteomes" id="UP000254575">
    <property type="component" value="Unassembled WGS sequence"/>
</dbReference>
<keyword evidence="4" id="KW-1185">Reference proteome</keyword>
<evidence type="ECO:0000313" key="4">
    <source>
        <dbReference type="Proteomes" id="UP000254575"/>
    </source>
</evidence>
<dbReference type="PANTHER" id="PTHR34475">
    <property type="match status" value="1"/>
</dbReference>